<reference evidence="1 2" key="1">
    <citation type="submission" date="2016-09" db="EMBL/GenBank/DDBJ databases">
        <title>Genome Sequence of Lactobacillus sunkii Strain CG01.</title>
        <authorList>
            <person name="Poehlein A."/>
            <person name="Gabris C."/>
            <person name="Bengelsdorf F.R."/>
            <person name="Duerre P."/>
            <person name="Daniel R."/>
        </authorList>
    </citation>
    <scope>NUCLEOTIDE SEQUENCE [LARGE SCALE GENOMIC DNA]</scope>
    <source>
        <strain evidence="1 2">CG_D</strain>
    </source>
</reference>
<dbReference type="Proteomes" id="UP000177010">
    <property type="component" value="Unassembled WGS sequence"/>
</dbReference>
<proteinExistence type="predicted"/>
<sequence>MVDVDKDTMGTTNVYTLYTSYMYRVIIVLR</sequence>
<protein>
    <submittedName>
        <fullName evidence="1">Uncharacterized protein</fullName>
    </submittedName>
</protein>
<comment type="caution">
    <text evidence="1">The sequence shown here is derived from an EMBL/GenBank/DDBJ whole genome shotgun (WGS) entry which is preliminary data.</text>
</comment>
<organism evidence="1 2">
    <name type="scientific">Lentilactobacillus sunkii</name>
    <dbReference type="NCBI Taxonomy" id="481719"/>
    <lineage>
        <taxon>Bacteria</taxon>
        <taxon>Bacillati</taxon>
        <taxon>Bacillota</taxon>
        <taxon>Bacilli</taxon>
        <taxon>Lactobacillales</taxon>
        <taxon>Lactobacillaceae</taxon>
        <taxon>Lentilactobacillus</taxon>
    </lineage>
</organism>
<dbReference type="AlphaFoldDB" id="A0A1E7XJE5"/>
<name>A0A1E7XJE5_9LACO</name>
<evidence type="ECO:0000313" key="1">
    <source>
        <dbReference type="EMBL" id="OFA13244.1"/>
    </source>
</evidence>
<accession>A0A1E7XJE5</accession>
<evidence type="ECO:0000313" key="2">
    <source>
        <dbReference type="Proteomes" id="UP000177010"/>
    </source>
</evidence>
<gene>
    <name evidence="1" type="ORF">LASUN_02430</name>
</gene>
<dbReference type="EMBL" id="MIQE01000002">
    <property type="protein sequence ID" value="OFA13244.1"/>
    <property type="molecule type" value="Genomic_DNA"/>
</dbReference>